<dbReference type="EMBL" id="CP159872">
    <property type="protein sequence ID" value="XCM81841.1"/>
    <property type="molecule type" value="Genomic_DNA"/>
</dbReference>
<name>A0AAU8JZP4_9ACTN</name>
<organism evidence="1">
    <name type="scientific">Kitasatospora camelliae</name>
    <dbReference type="NCBI Taxonomy" id="3156397"/>
    <lineage>
        <taxon>Bacteria</taxon>
        <taxon>Bacillati</taxon>
        <taxon>Actinomycetota</taxon>
        <taxon>Actinomycetes</taxon>
        <taxon>Kitasatosporales</taxon>
        <taxon>Streptomycetaceae</taxon>
        <taxon>Kitasatospora</taxon>
    </lineage>
</organism>
<sequence length="181" mass="20324">MPHHTRPLLLLDVDGPLSPYTAEPDGRPEGYRPYEVMPAFWRARHRGRPDGEVPPLRLWLDPSHGPALRALPFDLVWCTAWRGEADAWIGPLLGLPPLPSVDWPRMHQGDPDGLHWKTRHLTAWAAGRPFAWVDDEVEPQDTAWIAAHHPAPAMTLWVDHRFGLRAADFAALTAWAGSLTA</sequence>
<dbReference type="AlphaFoldDB" id="A0AAU8JZP4"/>
<evidence type="ECO:0008006" key="2">
    <source>
        <dbReference type="Google" id="ProtNLM"/>
    </source>
</evidence>
<evidence type="ECO:0000313" key="1">
    <source>
        <dbReference type="EMBL" id="XCM81841.1"/>
    </source>
</evidence>
<proteinExistence type="predicted"/>
<dbReference type="KEGG" id="kcm:ABWK59_24530"/>
<gene>
    <name evidence="1" type="ORF">ABWK59_24530</name>
</gene>
<protein>
    <recommendedName>
        <fullName evidence="2">Secreted protein</fullName>
    </recommendedName>
</protein>
<reference evidence="1" key="1">
    <citation type="submission" date="2024-06" db="EMBL/GenBank/DDBJ databases">
        <title>The genome sequences of Kitasatospora sp. strain HUAS MG31.</title>
        <authorList>
            <person name="Mo P."/>
        </authorList>
    </citation>
    <scope>NUCLEOTIDE SEQUENCE</scope>
    <source>
        <strain evidence="1">HUAS MG31</strain>
    </source>
</reference>
<accession>A0AAU8JZP4</accession>
<dbReference type="RefSeq" id="WP_354642769.1">
    <property type="nucleotide sequence ID" value="NZ_CP159872.1"/>
</dbReference>